<gene>
    <name evidence="4" type="primary">atsA_22</name>
    <name evidence="4" type="ORF">STSP1_01177</name>
</gene>
<evidence type="ECO:0000313" key="5">
    <source>
        <dbReference type="Proteomes" id="UP000193334"/>
    </source>
</evidence>
<dbReference type="Proteomes" id="UP000193334">
    <property type="component" value="Chromosome"/>
</dbReference>
<dbReference type="Pfam" id="PF00884">
    <property type="entry name" value="Sulfatase"/>
    <property type="match status" value="1"/>
</dbReference>
<dbReference type="GO" id="GO:0004065">
    <property type="term" value="F:arylsulfatase activity"/>
    <property type="evidence" value="ECO:0007669"/>
    <property type="project" value="UniProtKB-EC"/>
</dbReference>
<accession>A0A1W6LM03</accession>
<dbReference type="RefSeq" id="WP_085755471.1">
    <property type="nucleotide sequence ID" value="NZ_CP021023.1"/>
</dbReference>
<protein>
    <submittedName>
        <fullName evidence="4">Arylsulfatase</fullName>
        <ecNumber evidence="4">3.1.6.1</ecNumber>
    </submittedName>
</protein>
<dbReference type="SUPFAM" id="SSF53649">
    <property type="entry name" value="Alkaline phosphatase-like"/>
    <property type="match status" value="1"/>
</dbReference>
<name>A0A1W6LM03_9BACT</name>
<keyword evidence="2 4" id="KW-0378">Hydrolase</keyword>
<dbReference type="EMBL" id="CP021023">
    <property type="protein sequence ID" value="ARN56786.1"/>
    <property type="molecule type" value="Genomic_DNA"/>
</dbReference>
<dbReference type="AlphaFoldDB" id="A0A1W6LM03"/>
<comment type="similarity">
    <text evidence="1">Belongs to the sulfatase family.</text>
</comment>
<organism evidence="4 5">
    <name type="scientific">Sedimentisphaera salicampi</name>
    <dbReference type="NCBI Taxonomy" id="1941349"/>
    <lineage>
        <taxon>Bacteria</taxon>
        <taxon>Pseudomonadati</taxon>
        <taxon>Planctomycetota</taxon>
        <taxon>Phycisphaerae</taxon>
        <taxon>Sedimentisphaerales</taxon>
        <taxon>Sedimentisphaeraceae</taxon>
        <taxon>Sedimentisphaera</taxon>
    </lineage>
</organism>
<dbReference type="InterPro" id="IPR000917">
    <property type="entry name" value="Sulfatase_N"/>
</dbReference>
<feature type="domain" description="Sulfatase N-terminal" evidence="3">
    <location>
        <begin position="34"/>
        <end position="418"/>
    </location>
</feature>
<evidence type="ECO:0000256" key="2">
    <source>
        <dbReference type="ARBA" id="ARBA00022801"/>
    </source>
</evidence>
<dbReference type="Gene3D" id="3.40.720.10">
    <property type="entry name" value="Alkaline Phosphatase, subunit A"/>
    <property type="match status" value="1"/>
</dbReference>
<dbReference type="STRING" id="1941349.STSP1_01177"/>
<dbReference type="Gene3D" id="3.30.1120.10">
    <property type="match status" value="1"/>
</dbReference>
<dbReference type="EC" id="3.1.6.1" evidence="4"/>
<evidence type="ECO:0000313" key="4">
    <source>
        <dbReference type="EMBL" id="ARN56786.1"/>
    </source>
</evidence>
<sequence length="520" mass="58921">MKRRNFLKAGALGIVASLVPGYAENAIKSPAKKPNIIFILADDMGWSDLGCYGSEISTPNLDALAKGGIRFTQIHNTAKCMPSRACLLTGLYAQQCGMDKRPVHFSKNSVTLGDVLKAAGYRTLAAGKHHSLDSLYDQGFDRYYGLRDGCCNYFNPGRQRAGEGVPAQKRPGQRVWVIDDKTIVGYTPKEKDFYTTDYFTKYALDYLEEYKNEEKPFFLYLAYTAPHDPLQAWPEDIKKYEDRYKDGWEVLRKERYRRQIKLGLVDESMPLSEPTYEDWDSLSDEEKKTEARKMAVYAAMIDCMDRNIGKLIAKLKEVGKDKNTLIVFASDNGCSAEVVRLENQIGKIGSMTRWTSLGGNWANASNVPYRMFKNYSYEGGICTPMIAWWPGVIKEPGSITDHPGHFIDFMPTFIEASGASYPTEHNGFSITPYEGESLLPVLKGKSAGRRKPIFWQWGKGKAVLKGKWKLVAWEKKWSLYDMENDKTETNDLSANYPEVVKELKSMHAEWLVNCKKAVVK</sequence>
<proteinExistence type="inferred from homology"/>
<dbReference type="KEGG" id="pbp:STSP1_01177"/>
<evidence type="ECO:0000256" key="1">
    <source>
        <dbReference type="ARBA" id="ARBA00008779"/>
    </source>
</evidence>
<dbReference type="PANTHER" id="PTHR42693:SF53">
    <property type="entry name" value="ENDO-4-O-SULFATASE"/>
    <property type="match status" value="1"/>
</dbReference>
<evidence type="ECO:0000259" key="3">
    <source>
        <dbReference type="Pfam" id="PF00884"/>
    </source>
</evidence>
<reference evidence="5" key="1">
    <citation type="submission" date="2017-04" db="EMBL/GenBank/DDBJ databases">
        <title>Comparative genomics and description of representatives of a novel lineage of planctomycetes thriving in anoxic sediments.</title>
        <authorList>
            <person name="Spring S."/>
            <person name="Bunk B."/>
            <person name="Sproer C."/>
        </authorList>
    </citation>
    <scope>NUCLEOTIDE SEQUENCE [LARGE SCALE GENOMIC DNA]</scope>
    <source>
        <strain evidence="5">ST-PulAB-D4</strain>
    </source>
</reference>
<dbReference type="InterPro" id="IPR017850">
    <property type="entry name" value="Alkaline_phosphatase_core_sf"/>
</dbReference>
<dbReference type="CDD" id="cd16025">
    <property type="entry name" value="PAS_like"/>
    <property type="match status" value="1"/>
</dbReference>
<keyword evidence="5" id="KW-1185">Reference proteome</keyword>
<dbReference type="PANTHER" id="PTHR42693">
    <property type="entry name" value="ARYLSULFATASE FAMILY MEMBER"/>
    <property type="match status" value="1"/>
</dbReference>
<dbReference type="InterPro" id="IPR050738">
    <property type="entry name" value="Sulfatase"/>
</dbReference>